<comment type="catalytic activity">
    <reaction evidence="5 6">
        <text>NAD(+) + ATP = ADP + NADP(+) + H(+)</text>
        <dbReference type="Rhea" id="RHEA:18629"/>
        <dbReference type="ChEBI" id="CHEBI:15378"/>
        <dbReference type="ChEBI" id="CHEBI:30616"/>
        <dbReference type="ChEBI" id="CHEBI:57540"/>
        <dbReference type="ChEBI" id="CHEBI:58349"/>
        <dbReference type="ChEBI" id="CHEBI:456216"/>
        <dbReference type="EC" id="2.7.1.23"/>
    </reaction>
</comment>
<feature type="binding site" evidence="6">
    <location>
        <position position="149"/>
    </location>
    <ligand>
        <name>NAD(+)</name>
        <dbReference type="ChEBI" id="CHEBI:57540"/>
    </ligand>
</feature>
<dbReference type="GO" id="GO:0003951">
    <property type="term" value="F:NAD+ kinase activity"/>
    <property type="evidence" value="ECO:0007669"/>
    <property type="project" value="UniProtKB-UniRule"/>
</dbReference>
<feature type="binding site" evidence="6">
    <location>
        <position position="166"/>
    </location>
    <ligand>
        <name>NAD(+)</name>
        <dbReference type="ChEBI" id="CHEBI:57540"/>
    </ligand>
</feature>
<comment type="cofactor">
    <cofactor evidence="6">
        <name>a divalent metal cation</name>
        <dbReference type="ChEBI" id="CHEBI:60240"/>
    </cofactor>
</comment>
<dbReference type="Pfam" id="PF20143">
    <property type="entry name" value="NAD_kinase_C"/>
    <property type="match status" value="1"/>
</dbReference>
<keyword evidence="6" id="KW-0963">Cytoplasm</keyword>
<dbReference type="InterPro" id="IPR017438">
    <property type="entry name" value="ATP-NAD_kinase_N"/>
</dbReference>
<comment type="function">
    <text evidence="6">Involved in the regulation of the intracellular balance of NAD and NADP, and is a key enzyme in the biosynthesis of NADP. Catalyzes specifically the phosphorylation on 2'-hydroxyl of the adenosine moiety of NAD to yield NADP.</text>
</comment>
<dbReference type="SUPFAM" id="SSF111331">
    <property type="entry name" value="NAD kinase/diacylglycerol kinase-like"/>
    <property type="match status" value="1"/>
</dbReference>
<comment type="similarity">
    <text evidence="6">Belongs to the NAD kinase family.</text>
</comment>
<dbReference type="GO" id="GO:0006741">
    <property type="term" value="P:NADP+ biosynthetic process"/>
    <property type="evidence" value="ECO:0007669"/>
    <property type="project" value="UniProtKB-UniRule"/>
</dbReference>
<keyword evidence="3 6" id="KW-0521">NADP</keyword>
<dbReference type="PANTHER" id="PTHR20275">
    <property type="entry name" value="NAD KINASE"/>
    <property type="match status" value="1"/>
</dbReference>
<feature type="binding site" evidence="6">
    <location>
        <begin position="179"/>
        <end position="184"/>
    </location>
    <ligand>
        <name>NAD(+)</name>
        <dbReference type="ChEBI" id="CHEBI:57540"/>
    </ligand>
</feature>
<dbReference type="GO" id="GO:0051287">
    <property type="term" value="F:NAD binding"/>
    <property type="evidence" value="ECO:0007669"/>
    <property type="project" value="UniProtKB-ARBA"/>
</dbReference>
<keyword evidence="2 6" id="KW-0418">Kinase</keyword>
<keyword evidence="6" id="KW-0067">ATP-binding</keyword>
<organism evidence="7 8">
    <name type="scientific">Solibaculum mannosilyticum</name>
    <dbReference type="NCBI Taxonomy" id="2780922"/>
    <lineage>
        <taxon>Bacteria</taxon>
        <taxon>Bacillati</taxon>
        <taxon>Bacillota</taxon>
        <taxon>Clostridia</taxon>
        <taxon>Eubacteriales</taxon>
        <taxon>Oscillospiraceae</taxon>
        <taxon>Solibaculum</taxon>
    </lineage>
</organism>
<dbReference type="Proteomes" id="UP000593890">
    <property type="component" value="Chromosome"/>
</dbReference>
<dbReference type="GO" id="GO:0005737">
    <property type="term" value="C:cytoplasm"/>
    <property type="evidence" value="ECO:0007669"/>
    <property type="project" value="UniProtKB-SubCell"/>
</dbReference>
<accession>A0A7I8D4U2</accession>
<feature type="binding site" evidence="6">
    <location>
        <position position="73"/>
    </location>
    <ligand>
        <name>NAD(+)</name>
        <dbReference type="ChEBI" id="CHEBI:57540"/>
    </ligand>
</feature>
<dbReference type="AlphaFoldDB" id="A0A7I8D4U2"/>
<protein>
    <recommendedName>
        <fullName evidence="6">NAD kinase</fullName>
        <ecNumber evidence="6">2.7.1.23</ecNumber>
    </recommendedName>
    <alternativeName>
        <fullName evidence="6">ATP-dependent NAD kinase</fullName>
    </alternativeName>
</protein>
<proteinExistence type="inferred from homology"/>
<dbReference type="EC" id="2.7.1.23" evidence="6"/>
<dbReference type="KEGG" id="sman:C12CBH8_11380"/>
<dbReference type="GO" id="GO:0005524">
    <property type="term" value="F:ATP binding"/>
    <property type="evidence" value="ECO:0007669"/>
    <property type="project" value="UniProtKB-KW"/>
</dbReference>
<evidence type="ECO:0000256" key="5">
    <source>
        <dbReference type="ARBA" id="ARBA00047925"/>
    </source>
</evidence>
<feature type="binding site" evidence="6">
    <location>
        <position position="168"/>
    </location>
    <ligand>
        <name>NAD(+)</name>
        <dbReference type="ChEBI" id="CHEBI:57540"/>
    </ligand>
</feature>
<dbReference type="InterPro" id="IPR002504">
    <property type="entry name" value="NADK"/>
</dbReference>
<dbReference type="GO" id="GO:0019674">
    <property type="term" value="P:NAD+ metabolic process"/>
    <property type="evidence" value="ECO:0007669"/>
    <property type="project" value="InterPro"/>
</dbReference>
<dbReference type="GO" id="GO:0046872">
    <property type="term" value="F:metal ion binding"/>
    <property type="evidence" value="ECO:0007669"/>
    <property type="project" value="UniProtKB-UniRule"/>
</dbReference>
<dbReference type="PANTHER" id="PTHR20275:SF0">
    <property type="entry name" value="NAD KINASE"/>
    <property type="match status" value="1"/>
</dbReference>
<comment type="caution">
    <text evidence="6">Lacks conserved residue(s) required for the propagation of feature annotation.</text>
</comment>
<dbReference type="HAMAP" id="MF_00361">
    <property type="entry name" value="NAD_kinase"/>
    <property type="match status" value="1"/>
</dbReference>
<evidence type="ECO:0000256" key="3">
    <source>
        <dbReference type="ARBA" id="ARBA00022857"/>
    </source>
</evidence>
<name>A0A7I8D4U2_9FIRM</name>
<keyword evidence="4 6" id="KW-0520">NAD</keyword>
<gene>
    <name evidence="6 7" type="primary">nadK</name>
    <name evidence="7" type="ORF">C12CBH8_11380</name>
</gene>
<keyword evidence="1 6" id="KW-0808">Transferase</keyword>
<evidence type="ECO:0000313" key="7">
    <source>
        <dbReference type="EMBL" id="BCI60499.1"/>
    </source>
</evidence>
<dbReference type="InterPro" id="IPR016064">
    <property type="entry name" value="NAD/diacylglycerol_kinase_sf"/>
</dbReference>
<dbReference type="Gene3D" id="3.40.50.10330">
    <property type="entry name" value="Probable inorganic polyphosphate/atp-NAD kinase, domain 1"/>
    <property type="match status" value="1"/>
</dbReference>
<evidence type="ECO:0000256" key="6">
    <source>
        <dbReference type="HAMAP-Rule" id="MF_00361"/>
    </source>
</evidence>
<evidence type="ECO:0000256" key="1">
    <source>
        <dbReference type="ARBA" id="ARBA00022679"/>
    </source>
</evidence>
<dbReference type="EMBL" id="AP023321">
    <property type="protein sequence ID" value="BCI60499.1"/>
    <property type="molecule type" value="Genomic_DNA"/>
</dbReference>
<evidence type="ECO:0000256" key="2">
    <source>
        <dbReference type="ARBA" id="ARBA00022777"/>
    </source>
</evidence>
<dbReference type="Gene3D" id="2.60.200.30">
    <property type="entry name" value="Probable inorganic polyphosphate/atp-NAD kinase, domain 2"/>
    <property type="match status" value="1"/>
</dbReference>
<dbReference type="Pfam" id="PF01513">
    <property type="entry name" value="NAD_kinase"/>
    <property type="match status" value="1"/>
</dbReference>
<keyword evidence="8" id="KW-1185">Reference proteome</keyword>
<keyword evidence="6" id="KW-0547">Nucleotide-binding</keyword>
<feature type="active site" description="Proton acceptor" evidence="6">
    <location>
        <position position="68"/>
    </location>
</feature>
<dbReference type="InterPro" id="IPR017437">
    <property type="entry name" value="ATP-NAD_kinase_PpnK-typ_C"/>
</dbReference>
<evidence type="ECO:0000313" key="8">
    <source>
        <dbReference type="Proteomes" id="UP000593890"/>
    </source>
</evidence>
<dbReference type="RefSeq" id="WP_215533748.1">
    <property type="nucleotide sequence ID" value="NZ_AP023321.1"/>
</dbReference>
<reference evidence="8" key="1">
    <citation type="submission" date="2020-07" db="EMBL/GenBank/DDBJ databases">
        <title>Complete genome sequencing of Clostridia bacterium strain 12CBH8.</title>
        <authorList>
            <person name="Sakamoto M."/>
            <person name="Murakami T."/>
            <person name="Mori H."/>
        </authorList>
    </citation>
    <scope>NUCLEOTIDE SEQUENCE [LARGE SCALE GENOMIC DNA]</scope>
    <source>
        <strain evidence="8">12CBH8</strain>
    </source>
</reference>
<feature type="binding site" evidence="6">
    <location>
        <begin position="68"/>
        <end position="69"/>
    </location>
    <ligand>
        <name>NAD(+)</name>
        <dbReference type="ChEBI" id="CHEBI:57540"/>
    </ligand>
</feature>
<sequence length="282" mass="30879">MKIALLLNTDKPNCFTVAFEVCNHLKKLGAEILLDQSVRNQFLAPDTHYMDFDSMIQDCQILVALGGDGTILHAAKRAAIFHKPVLGVNVGRLGFMAGLESNELDRLSCLFSGDYMVDHRMLLQVTIENQPGIYYALNDAVVSKSSLSRIIDIDLALDGKDIASYRADGMIVSTPTGSTAYSLSAGGPVVDPEMSGILVTPICPHSLFARSILFRDDKKIRLTASCLSGTDAYLTVDGEQGRLLSPGDCVHIQKAELEASILRIKRQAFYDVLNEKLINRRS</sequence>
<evidence type="ECO:0000256" key="4">
    <source>
        <dbReference type="ARBA" id="ARBA00023027"/>
    </source>
</evidence>
<comment type="subcellular location">
    <subcellularLocation>
        <location evidence="6">Cytoplasm</location>
    </subcellularLocation>
</comment>
<feature type="binding site" evidence="6">
    <location>
        <begin position="138"/>
        <end position="139"/>
    </location>
    <ligand>
        <name>NAD(+)</name>
        <dbReference type="ChEBI" id="CHEBI:57540"/>
    </ligand>
</feature>